<dbReference type="EMBL" id="VIVQ01000001">
    <property type="protein sequence ID" value="TWE12789.1"/>
    <property type="molecule type" value="Genomic_DNA"/>
</dbReference>
<keyword evidence="3 4" id="KW-0456">Lyase</keyword>
<evidence type="ECO:0000256" key="2">
    <source>
        <dbReference type="ARBA" id="ARBA00022917"/>
    </source>
</evidence>
<keyword evidence="2 4" id="KW-0648">Protein biosynthesis</keyword>
<dbReference type="EC" id="4.2.-.-" evidence="4"/>
<dbReference type="NCBIfam" id="TIGR00011">
    <property type="entry name" value="YbaK_EbsC"/>
    <property type="match status" value="1"/>
</dbReference>
<comment type="similarity">
    <text evidence="1 4">Belongs to the prolyl-tRNA editing family. YbaK/EbsC subfamily.</text>
</comment>
<evidence type="ECO:0000256" key="4">
    <source>
        <dbReference type="PIRNR" id="PIRNR006181"/>
    </source>
</evidence>
<evidence type="ECO:0000313" key="6">
    <source>
        <dbReference type="EMBL" id="TWE12789.1"/>
    </source>
</evidence>
<sequence>MDGVNPRANTSKTTPSPVTPATLAMAAAGIAFTVHEYHHDPSVTAYGAEAAAVLAVDPARVFKTLVVATDRVDDKGLVVAVVPVSQRLDVKALAAAVGCKRATLADGQVAERMTGYRVGGISPIGQKRPLTTVLDDSMTTLATVLVSGGRRGMDVEVAPGDLQTITRALFAPIAR</sequence>
<comment type="caution">
    <text evidence="6">The sequence shown here is derived from an EMBL/GenBank/DDBJ whole genome shotgun (WGS) entry which is preliminary data.</text>
</comment>
<keyword evidence="7" id="KW-1185">Reference proteome</keyword>
<accession>A0A561EB12</accession>
<dbReference type="PANTHER" id="PTHR30411:SF0">
    <property type="entry name" value="CYS-TRNA(PRO)_CYS-TRNA(CYS) DEACYLASE YBAK"/>
    <property type="match status" value="1"/>
</dbReference>
<dbReference type="SUPFAM" id="SSF55826">
    <property type="entry name" value="YbaK/ProRS associated domain"/>
    <property type="match status" value="1"/>
</dbReference>
<protein>
    <recommendedName>
        <fullName evidence="4">Cys-tRNA(Pro)/Cys-tRNA(Cys) deacylase</fullName>
        <ecNumber evidence="4">4.2.-.-</ecNumber>
    </recommendedName>
</protein>
<evidence type="ECO:0000259" key="5">
    <source>
        <dbReference type="Pfam" id="PF04073"/>
    </source>
</evidence>
<dbReference type="Proteomes" id="UP000318297">
    <property type="component" value="Unassembled WGS sequence"/>
</dbReference>
<dbReference type="AlphaFoldDB" id="A0A561EB12"/>
<dbReference type="PANTHER" id="PTHR30411">
    <property type="entry name" value="CYTOPLASMIC PROTEIN"/>
    <property type="match status" value="1"/>
</dbReference>
<gene>
    <name evidence="6" type="ORF">BKA23_1607</name>
</gene>
<evidence type="ECO:0000256" key="3">
    <source>
        <dbReference type="ARBA" id="ARBA00023239"/>
    </source>
</evidence>
<dbReference type="GO" id="GO:0016829">
    <property type="term" value="F:lyase activity"/>
    <property type="evidence" value="ECO:0007669"/>
    <property type="project" value="UniProtKB-KW"/>
</dbReference>
<evidence type="ECO:0000256" key="1">
    <source>
        <dbReference type="ARBA" id="ARBA00009798"/>
    </source>
</evidence>
<dbReference type="Pfam" id="PF04073">
    <property type="entry name" value="tRNA_edit"/>
    <property type="match status" value="1"/>
</dbReference>
<reference evidence="6 7" key="1">
    <citation type="submission" date="2019-06" db="EMBL/GenBank/DDBJ databases">
        <title>Sequencing the genomes of 1000 actinobacteria strains.</title>
        <authorList>
            <person name="Klenk H.-P."/>
        </authorList>
    </citation>
    <scope>NUCLEOTIDE SEQUENCE [LARGE SCALE GENOMIC DNA]</scope>
    <source>
        <strain evidence="6 7">DSM 19560</strain>
    </source>
</reference>
<name>A0A561EB12_9MICO</name>
<dbReference type="InterPro" id="IPR007214">
    <property type="entry name" value="YbaK/aa-tRNA-synth-assoc-dom"/>
</dbReference>
<dbReference type="GO" id="GO:0006412">
    <property type="term" value="P:translation"/>
    <property type="evidence" value="ECO:0007669"/>
    <property type="project" value="UniProtKB-KW"/>
</dbReference>
<dbReference type="InterPro" id="IPR036754">
    <property type="entry name" value="YbaK/aa-tRNA-synt-asso_dom_sf"/>
</dbReference>
<dbReference type="InterPro" id="IPR004369">
    <property type="entry name" value="Prolyl-tRNA_editing_YbaK/EbsC"/>
</dbReference>
<dbReference type="Gene3D" id="3.90.960.10">
    <property type="entry name" value="YbaK/aminoacyl-tRNA synthetase-associated domain"/>
    <property type="match status" value="1"/>
</dbReference>
<proteinExistence type="inferred from homology"/>
<evidence type="ECO:0000313" key="7">
    <source>
        <dbReference type="Proteomes" id="UP000318297"/>
    </source>
</evidence>
<dbReference type="CDD" id="cd00002">
    <property type="entry name" value="YbaK_deacylase"/>
    <property type="match status" value="1"/>
</dbReference>
<dbReference type="OrthoDB" id="9809296at2"/>
<feature type="domain" description="YbaK/aminoacyl-tRNA synthetase-associated" evidence="5">
    <location>
        <begin position="48"/>
        <end position="164"/>
    </location>
</feature>
<dbReference type="PIRSF" id="PIRSF006181">
    <property type="entry name" value="EbsC_YbaK"/>
    <property type="match status" value="1"/>
</dbReference>
<dbReference type="GO" id="GO:0002161">
    <property type="term" value="F:aminoacyl-tRNA deacylase activity"/>
    <property type="evidence" value="ECO:0007669"/>
    <property type="project" value="InterPro"/>
</dbReference>
<organism evidence="6 7">
    <name type="scientific">Rudaeicoccus suwonensis</name>
    <dbReference type="NCBI Taxonomy" id="657409"/>
    <lineage>
        <taxon>Bacteria</taxon>
        <taxon>Bacillati</taxon>
        <taxon>Actinomycetota</taxon>
        <taxon>Actinomycetes</taxon>
        <taxon>Micrococcales</taxon>
        <taxon>Dermacoccaceae</taxon>
        <taxon>Rudaeicoccus</taxon>
    </lineage>
</organism>